<comment type="similarity">
    <text evidence="1">Belongs to the RelE toxin family.</text>
</comment>
<dbReference type="SUPFAM" id="SSF143011">
    <property type="entry name" value="RelE-like"/>
    <property type="match status" value="1"/>
</dbReference>
<protein>
    <submittedName>
        <fullName evidence="3">Type II toxin-antitoxin system RelE/ParE family toxin</fullName>
    </submittedName>
</protein>
<dbReference type="PANTHER" id="PTHR35601">
    <property type="entry name" value="TOXIN RELE"/>
    <property type="match status" value="1"/>
</dbReference>
<dbReference type="EMBL" id="CP158587">
    <property type="protein sequence ID" value="XCA34377.1"/>
    <property type="molecule type" value="Genomic_DNA"/>
</dbReference>
<sequence>MGLKRYKIKFLKNVSKQDLPALPKTIKLRIEEIVKERLTVNLIDLGESLRYKLKGHRRLRTGDYRIMYHVNAAKYEVTIVSIKHRKDIYES</sequence>
<evidence type="ECO:0000313" key="3">
    <source>
        <dbReference type="EMBL" id="XCA34377.1"/>
    </source>
</evidence>
<evidence type="ECO:0000256" key="2">
    <source>
        <dbReference type="ARBA" id="ARBA00022649"/>
    </source>
</evidence>
<organism evidence="3">
    <name type="scientific">Wolbachia endosymbiont of Oeneis ivallda</name>
    <dbReference type="NCBI Taxonomy" id="3171168"/>
    <lineage>
        <taxon>Bacteria</taxon>
        <taxon>Pseudomonadati</taxon>
        <taxon>Pseudomonadota</taxon>
        <taxon>Alphaproteobacteria</taxon>
        <taxon>Rickettsiales</taxon>
        <taxon>Anaplasmataceae</taxon>
        <taxon>Wolbachieae</taxon>
        <taxon>Wolbachia</taxon>
    </lineage>
</organism>
<dbReference type="InterPro" id="IPR007712">
    <property type="entry name" value="RelE/ParE_toxin"/>
</dbReference>
<dbReference type="AlphaFoldDB" id="A0AAU7YKF3"/>
<dbReference type="InterPro" id="IPR035093">
    <property type="entry name" value="RelE/ParE_toxin_dom_sf"/>
</dbReference>
<dbReference type="Pfam" id="PF05016">
    <property type="entry name" value="ParE_toxin"/>
    <property type="match status" value="1"/>
</dbReference>
<accession>A0AAU7YKF3</accession>
<evidence type="ECO:0000256" key="1">
    <source>
        <dbReference type="ARBA" id="ARBA00006226"/>
    </source>
</evidence>
<keyword evidence="2" id="KW-1277">Toxin-antitoxin system</keyword>
<reference evidence="3" key="1">
    <citation type="submission" date="2024-06" db="EMBL/GenBank/DDBJ databases">
        <title>Genome assembly of the Oeneis chryxus ivallda.</title>
        <authorList>
            <person name="MacDonald Z."/>
            <person name="Shaffer H.B."/>
            <person name="Gillespie T."/>
            <person name="Marimuthu M.P.A."/>
            <person name="Nguyen O."/>
            <person name="Fairbairn C.W."/>
            <person name="Seligmann W.E."/>
            <person name="Escalona M."/>
            <person name="Miller C."/>
            <person name="Toffelmier E."/>
        </authorList>
    </citation>
    <scope>NUCLEOTIDE SEQUENCE</scope>
    <source>
        <strain evidence="3">CCGP_102_HBS-TG_Oc004</strain>
    </source>
</reference>
<name>A0AAU7YKF3_9RICK</name>
<dbReference type="Gene3D" id="3.30.2310.20">
    <property type="entry name" value="RelE-like"/>
    <property type="match status" value="1"/>
</dbReference>
<proteinExistence type="inferred from homology"/>
<dbReference type="PANTHER" id="PTHR35601:SF1">
    <property type="entry name" value="TOXIN RELE"/>
    <property type="match status" value="1"/>
</dbReference>
<gene>
    <name evidence="3" type="ORF">ABS861_03010</name>
</gene>